<evidence type="ECO:0000259" key="5">
    <source>
        <dbReference type="Pfam" id="PF00251"/>
    </source>
</evidence>
<evidence type="ECO:0000313" key="7">
    <source>
        <dbReference type="Proteomes" id="UP000716906"/>
    </source>
</evidence>
<dbReference type="CDD" id="cd08995">
    <property type="entry name" value="GH32_EcAec43-like"/>
    <property type="match status" value="1"/>
</dbReference>
<evidence type="ECO:0000256" key="3">
    <source>
        <dbReference type="ARBA" id="ARBA00022801"/>
    </source>
</evidence>
<gene>
    <name evidence="6" type="ORF">H7U36_08280</name>
</gene>
<keyword evidence="7" id="KW-1185">Reference proteome</keyword>
<evidence type="ECO:0000256" key="4">
    <source>
        <dbReference type="ARBA" id="ARBA00023295"/>
    </source>
</evidence>
<dbReference type="PANTHER" id="PTHR43101">
    <property type="entry name" value="BETA-FRUCTOSIDASE"/>
    <property type="match status" value="1"/>
</dbReference>
<dbReference type="Pfam" id="PF00251">
    <property type="entry name" value="Glyco_hydro_32N"/>
    <property type="match status" value="1"/>
</dbReference>
<keyword evidence="4" id="KW-0326">Glycosidase</keyword>
<dbReference type="EMBL" id="JACLYY010000006">
    <property type="protein sequence ID" value="MBM6738100.1"/>
    <property type="molecule type" value="Genomic_DNA"/>
</dbReference>
<name>A0ABS2E908_9FIRM</name>
<reference evidence="6 7" key="1">
    <citation type="journal article" date="2021" name="Sci. Rep.">
        <title>The distribution of antibiotic resistance genes in chicken gut microbiota commensals.</title>
        <authorList>
            <person name="Juricova H."/>
            <person name="Matiasovicova J."/>
            <person name="Kubasova T."/>
            <person name="Cejkova D."/>
            <person name="Rychlik I."/>
        </authorList>
    </citation>
    <scope>NUCLEOTIDE SEQUENCE [LARGE SCALE GENOMIC DNA]</scope>
    <source>
        <strain evidence="6 7">An773</strain>
    </source>
</reference>
<dbReference type="InterPro" id="IPR023296">
    <property type="entry name" value="Glyco_hydro_beta-prop_sf"/>
</dbReference>
<dbReference type="SUPFAM" id="SSF75005">
    <property type="entry name" value="Arabinanase/levansucrase/invertase"/>
    <property type="match status" value="1"/>
</dbReference>
<dbReference type="RefSeq" id="WP_205155999.1">
    <property type="nucleotide sequence ID" value="NZ_JACLYY010000006.1"/>
</dbReference>
<proteinExistence type="inferred from homology"/>
<comment type="similarity">
    <text evidence="1">Belongs to the glycosyl hydrolase 32 family.</text>
</comment>
<comment type="caution">
    <text evidence="6">The sequence shown here is derived from an EMBL/GenBank/DDBJ whole genome shotgun (WGS) entry which is preliminary data.</text>
</comment>
<dbReference type="EC" id="3.2.1.26" evidence="2"/>
<dbReference type="InterPro" id="IPR013148">
    <property type="entry name" value="Glyco_hydro_32_N"/>
</dbReference>
<dbReference type="InterPro" id="IPR051214">
    <property type="entry name" value="GH32_Enzymes"/>
</dbReference>
<dbReference type="InterPro" id="IPR001362">
    <property type="entry name" value="Glyco_hydro_32"/>
</dbReference>
<dbReference type="SMART" id="SM00640">
    <property type="entry name" value="Glyco_32"/>
    <property type="match status" value="1"/>
</dbReference>
<sequence length="518" mass="60836">MEELLYQPKDAWVGDLIPYYDGGMFYAFYLHDPRKNPEEYAEETTWHLVKTKDFVNLEYKGEAIKRGGEKDPNYNIYTGSVIKDRDGIYHAFYTAYNSRVMINGKSIQSVMQATGLDPEHLETVEDFIFTADGELYEEFDWRDPYVFWNEEESCYDMLLAARIKGSGERRGGCVALCRSRDLMHWSYEKPFYAPGMYITMECPEVFKMGKYWYLVFSTFSDRFATHYRIGRSLNGEWEIPEEDLFDTRANYAIKTASDGKKRYAFGWIASKYENRDFGPWEWGGTMAFHELIQDPTTGRLGTKMIKGIQESFQHEEKDLQIKSYQGEIRQEQDGICLAGRTLGAAMYPLSSECFLAEFDVEVRKASEFGILVHADEMMEKGYFLRMDPQKGTAAWDMWPRSEKGFYQWQIKGDVPCQIETERKIPHNDIYHIQLLKYKDICIVYINEETALSWRMYDHKGGNIGVYVIQGEVKVKNFHLLKRYEEEKNEKETCKYSIGTRNGDRFGGRMWLDERRKQC</sequence>
<feature type="domain" description="Glycosyl hydrolase family 32 N-terminal" evidence="5">
    <location>
        <begin position="7"/>
        <end position="288"/>
    </location>
</feature>
<protein>
    <recommendedName>
        <fullName evidence="2">beta-fructofuranosidase</fullName>
        <ecNumber evidence="2">3.2.1.26</ecNumber>
    </recommendedName>
</protein>
<dbReference type="Gene3D" id="2.115.10.20">
    <property type="entry name" value="Glycosyl hydrolase domain, family 43"/>
    <property type="match status" value="1"/>
</dbReference>
<dbReference type="Proteomes" id="UP000716906">
    <property type="component" value="Unassembled WGS sequence"/>
</dbReference>
<dbReference type="Gene3D" id="2.60.120.560">
    <property type="entry name" value="Exo-inulinase, domain 1"/>
    <property type="match status" value="1"/>
</dbReference>
<evidence type="ECO:0000256" key="2">
    <source>
        <dbReference type="ARBA" id="ARBA00012758"/>
    </source>
</evidence>
<organism evidence="6 7">
    <name type="scientific">Faecalicatena fissicatena</name>
    <dbReference type="NCBI Taxonomy" id="290055"/>
    <lineage>
        <taxon>Bacteria</taxon>
        <taxon>Bacillati</taxon>
        <taxon>Bacillota</taxon>
        <taxon>Clostridia</taxon>
        <taxon>Lachnospirales</taxon>
        <taxon>Lachnospiraceae</taxon>
        <taxon>Faecalicatena</taxon>
    </lineage>
</organism>
<dbReference type="PANTHER" id="PTHR43101:SF1">
    <property type="entry name" value="BETA-FRUCTOSIDASE"/>
    <property type="match status" value="1"/>
</dbReference>
<keyword evidence="3" id="KW-0378">Hydrolase</keyword>
<accession>A0ABS2E908</accession>
<evidence type="ECO:0000313" key="6">
    <source>
        <dbReference type="EMBL" id="MBM6738100.1"/>
    </source>
</evidence>
<evidence type="ECO:0000256" key="1">
    <source>
        <dbReference type="ARBA" id="ARBA00009902"/>
    </source>
</evidence>